<proteinExistence type="predicted"/>
<feature type="domain" description="HTH marR-type" evidence="1">
    <location>
        <begin position="36"/>
        <end position="90"/>
    </location>
</feature>
<organism evidence="2 3">
    <name type="scientific">Pacificimonas flava</name>
    <dbReference type="NCBI Taxonomy" id="1234595"/>
    <lineage>
        <taxon>Bacteria</taxon>
        <taxon>Pseudomonadati</taxon>
        <taxon>Pseudomonadota</taxon>
        <taxon>Alphaproteobacteria</taxon>
        <taxon>Sphingomonadales</taxon>
        <taxon>Sphingosinicellaceae</taxon>
        <taxon>Pacificimonas</taxon>
    </lineage>
</organism>
<dbReference type="SUPFAM" id="SSF46785">
    <property type="entry name" value="Winged helix' DNA-binding domain"/>
    <property type="match status" value="1"/>
</dbReference>
<accession>A0A219B0T5</accession>
<dbReference type="InterPro" id="IPR000835">
    <property type="entry name" value="HTH_MarR-typ"/>
</dbReference>
<evidence type="ECO:0000313" key="2">
    <source>
        <dbReference type="EMBL" id="OWV31931.1"/>
    </source>
</evidence>
<dbReference type="Gene3D" id="1.10.10.10">
    <property type="entry name" value="Winged helix-like DNA-binding domain superfamily/Winged helix DNA-binding domain"/>
    <property type="match status" value="1"/>
</dbReference>
<protein>
    <recommendedName>
        <fullName evidence="1">HTH marR-type domain-containing protein</fullName>
    </recommendedName>
</protein>
<comment type="caution">
    <text evidence="2">The sequence shown here is derived from an EMBL/GenBank/DDBJ whole genome shotgun (WGS) entry which is preliminary data.</text>
</comment>
<keyword evidence="3" id="KW-1185">Reference proteome</keyword>
<name>A0A219B0T5_9SPHN</name>
<dbReference type="EMBL" id="NFZT01000007">
    <property type="protein sequence ID" value="OWV31931.1"/>
    <property type="molecule type" value="Genomic_DNA"/>
</dbReference>
<dbReference type="InterPro" id="IPR036390">
    <property type="entry name" value="WH_DNA-bd_sf"/>
</dbReference>
<dbReference type="Proteomes" id="UP000198462">
    <property type="component" value="Unassembled WGS sequence"/>
</dbReference>
<evidence type="ECO:0000259" key="1">
    <source>
        <dbReference type="Pfam" id="PF12802"/>
    </source>
</evidence>
<dbReference type="Pfam" id="PF12802">
    <property type="entry name" value="MarR_2"/>
    <property type="match status" value="1"/>
</dbReference>
<dbReference type="InterPro" id="IPR036388">
    <property type="entry name" value="WH-like_DNA-bd_sf"/>
</dbReference>
<evidence type="ECO:0000313" key="3">
    <source>
        <dbReference type="Proteomes" id="UP000198462"/>
    </source>
</evidence>
<gene>
    <name evidence="2" type="ORF">B5C34_15670</name>
</gene>
<dbReference type="OrthoDB" id="582199at2"/>
<dbReference type="AlphaFoldDB" id="A0A219B0T5"/>
<sequence>MDDPVHFVMPALFDWFCWFDDGLQRTMREAGFPEVSRAQSLVMVNVVRGTNRPNELAKKLRVSRQAVHVTLKQMSEKGIIDLRPDDANSRFRIVQFTELGMAMRKRAAAFLGEATEEIRALLGSERSEVFFESLSFPIDRAGVQR</sequence>
<reference evidence="3" key="1">
    <citation type="submission" date="2017-05" db="EMBL/GenBank/DDBJ databases">
        <authorList>
            <person name="Lin X."/>
        </authorList>
    </citation>
    <scope>NUCLEOTIDE SEQUENCE [LARGE SCALE GENOMIC DNA]</scope>
    <source>
        <strain evidence="3">JLT2012</strain>
    </source>
</reference>
<dbReference type="RefSeq" id="WP_088713725.1">
    <property type="nucleotide sequence ID" value="NZ_NFZT01000007.1"/>
</dbReference>
<dbReference type="GO" id="GO:0003700">
    <property type="term" value="F:DNA-binding transcription factor activity"/>
    <property type="evidence" value="ECO:0007669"/>
    <property type="project" value="InterPro"/>
</dbReference>